<keyword evidence="3" id="KW-1185">Reference proteome</keyword>
<proteinExistence type="predicted"/>
<evidence type="ECO:0000256" key="1">
    <source>
        <dbReference type="SAM" id="MobiDB-lite"/>
    </source>
</evidence>
<gene>
    <name evidence="2" type="ORF">NEZAVI_LOCUS13790</name>
</gene>
<evidence type="ECO:0000313" key="2">
    <source>
        <dbReference type="EMBL" id="CAH1405622.1"/>
    </source>
</evidence>
<dbReference type="OrthoDB" id="10440808at2759"/>
<accession>A0A9P0HPW1</accession>
<feature type="compositionally biased region" description="Polar residues" evidence="1">
    <location>
        <begin position="1"/>
        <end position="17"/>
    </location>
</feature>
<protein>
    <submittedName>
        <fullName evidence="2">Uncharacterized protein</fullName>
    </submittedName>
</protein>
<reference evidence="2" key="1">
    <citation type="submission" date="2022-01" db="EMBL/GenBank/DDBJ databases">
        <authorList>
            <person name="King R."/>
        </authorList>
    </citation>
    <scope>NUCLEOTIDE SEQUENCE</scope>
</reference>
<evidence type="ECO:0000313" key="3">
    <source>
        <dbReference type="Proteomes" id="UP001152798"/>
    </source>
</evidence>
<dbReference type="AlphaFoldDB" id="A0A9P0HPW1"/>
<feature type="region of interest" description="Disordered" evidence="1">
    <location>
        <begin position="1"/>
        <end position="32"/>
    </location>
</feature>
<dbReference type="EMBL" id="OV725082">
    <property type="protein sequence ID" value="CAH1405622.1"/>
    <property type="molecule type" value="Genomic_DNA"/>
</dbReference>
<sequence>MDSMPESSLCLQDLVNSSGGGQVPESSSSLEQPLLLHHEPISHHEPLEKLKRGEYYHLVVTGSVIIDTTKIIGSGP</sequence>
<organism evidence="2 3">
    <name type="scientific">Nezara viridula</name>
    <name type="common">Southern green stink bug</name>
    <name type="synonym">Cimex viridulus</name>
    <dbReference type="NCBI Taxonomy" id="85310"/>
    <lineage>
        <taxon>Eukaryota</taxon>
        <taxon>Metazoa</taxon>
        <taxon>Ecdysozoa</taxon>
        <taxon>Arthropoda</taxon>
        <taxon>Hexapoda</taxon>
        <taxon>Insecta</taxon>
        <taxon>Pterygota</taxon>
        <taxon>Neoptera</taxon>
        <taxon>Paraneoptera</taxon>
        <taxon>Hemiptera</taxon>
        <taxon>Heteroptera</taxon>
        <taxon>Panheteroptera</taxon>
        <taxon>Pentatomomorpha</taxon>
        <taxon>Pentatomoidea</taxon>
        <taxon>Pentatomidae</taxon>
        <taxon>Pentatominae</taxon>
        <taxon>Nezara</taxon>
    </lineage>
</organism>
<dbReference type="Proteomes" id="UP001152798">
    <property type="component" value="Chromosome 6"/>
</dbReference>
<name>A0A9P0HPW1_NEZVI</name>